<evidence type="ECO:0000313" key="4">
    <source>
        <dbReference type="Proteomes" id="UP000178612"/>
    </source>
</evidence>
<keyword evidence="2" id="KW-1133">Transmembrane helix</keyword>
<evidence type="ECO:0000256" key="2">
    <source>
        <dbReference type="SAM" id="Phobius"/>
    </source>
</evidence>
<accession>A0A1G2T2E6</accession>
<gene>
    <name evidence="3" type="ORF">A2758_01735</name>
</gene>
<dbReference type="AlphaFoldDB" id="A0A1G2T2E6"/>
<proteinExistence type="predicted"/>
<evidence type="ECO:0000313" key="3">
    <source>
        <dbReference type="EMBL" id="OHA91178.1"/>
    </source>
</evidence>
<evidence type="ECO:0000256" key="1">
    <source>
        <dbReference type="SAM" id="Coils"/>
    </source>
</evidence>
<protein>
    <submittedName>
        <fullName evidence="3">Uncharacterized protein</fullName>
    </submittedName>
</protein>
<feature type="transmembrane region" description="Helical" evidence="2">
    <location>
        <begin position="34"/>
        <end position="55"/>
    </location>
</feature>
<feature type="coiled-coil region" evidence="1">
    <location>
        <begin position="6"/>
        <end position="33"/>
    </location>
</feature>
<reference evidence="3 4" key="1">
    <citation type="journal article" date="2016" name="Nat. Commun.">
        <title>Thousands of microbial genomes shed light on interconnected biogeochemical processes in an aquifer system.</title>
        <authorList>
            <person name="Anantharaman K."/>
            <person name="Brown C.T."/>
            <person name="Hug L.A."/>
            <person name="Sharon I."/>
            <person name="Castelle C.J."/>
            <person name="Probst A.J."/>
            <person name="Thomas B.C."/>
            <person name="Singh A."/>
            <person name="Wilkins M.J."/>
            <person name="Karaoz U."/>
            <person name="Brodie E.L."/>
            <person name="Williams K.H."/>
            <person name="Hubbard S.S."/>
            <person name="Banfield J.F."/>
        </authorList>
    </citation>
    <scope>NUCLEOTIDE SEQUENCE [LARGE SCALE GENOMIC DNA]</scope>
</reference>
<dbReference type="EMBL" id="MHVJ01000013">
    <property type="protein sequence ID" value="OHA91178.1"/>
    <property type="molecule type" value="Genomic_DNA"/>
</dbReference>
<keyword evidence="1" id="KW-0175">Coiled coil</keyword>
<name>A0A1G2T2E6_9BACT</name>
<keyword evidence="2" id="KW-0472">Membrane</keyword>
<organism evidence="3 4">
    <name type="scientific">Candidatus Zambryskibacteria bacterium RIFCSPHIGHO2_01_FULL_49_18</name>
    <dbReference type="NCBI Taxonomy" id="1802740"/>
    <lineage>
        <taxon>Bacteria</taxon>
        <taxon>Candidatus Zambryskiibacteriota</taxon>
    </lineage>
</organism>
<dbReference type="Proteomes" id="UP000178612">
    <property type="component" value="Unassembled WGS sequence"/>
</dbReference>
<comment type="caution">
    <text evidence="3">The sequence shown here is derived from an EMBL/GenBank/DDBJ whole genome shotgun (WGS) entry which is preliminary data.</text>
</comment>
<keyword evidence="2" id="KW-0812">Transmembrane</keyword>
<sequence length="78" mass="9400">MNPEERRLLERSLKLAEENNEILKKMRAQARRQTIYGFIRLVIILLPFVLGYFLLEPYFDQARENYNGVRNLFNSLPR</sequence>